<protein>
    <submittedName>
        <fullName evidence="1">Uncharacterized protein</fullName>
    </submittedName>
</protein>
<dbReference type="AlphaFoldDB" id="A0A235BZE2"/>
<dbReference type="Proteomes" id="UP000215215">
    <property type="component" value="Unassembled WGS sequence"/>
</dbReference>
<name>A0A235BZE2_UNCW3</name>
<reference evidence="1 2" key="1">
    <citation type="submission" date="2017-07" db="EMBL/GenBank/DDBJ databases">
        <title>Recovery of genomes from metagenomes via a dereplication, aggregation, and scoring strategy.</title>
        <authorList>
            <person name="Sieber C.M."/>
            <person name="Probst A.J."/>
            <person name="Sharrar A."/>
            <person name="Thomas B.C."/>
            <person name="Hess M."/>
            <person name="Tringe S.G."/>
            <person name="Banfield J.F."/>
        </authorList>
    </citation>
    <scope>NUCLEOTIDE SEQUENCE [LARGE SCALE GENOMIC DNA]</scope>
    <source>
        <strain evidence="1">JGI_Cruoil_03_44_89</strain>
    </source>
</reference>
<proteinExistence type="predicted"/>
<evidence type="ECO:0000313" key="1">
    <source>
        <dbReference type="EMBL" id="OYD17566.1"/>
    </source>
</evidence>
<gene>
    <name evidence="1" type="ORF">CH333_00105</name>
</gene>
<accession>A0A235BZE2</accession>
<comment type="caution">
    <text evidence="1">The sequence shown here is derived from an EMBL/GenBank/DDBJ whole genome shotgun (WGS) entry which is preliminary data.</text>
</comment>
<sequence length="298" mass="34684">MFVKMGFKKWTKGTQAGLRIYTDSINKLSSILEFPSRDTQWRSLRDFLRAIELSGDGTNVPPYSRNLQIVDISLSKKLSATMTIAQHNHSTQGYITVSSGTWLGIIVEKFMNRNFYCEYVSGENIDLLILPDFKLDIRKQRKNELNIIEKKVYSKSLRKSNVAPLEANIIGLYFELEEVKYISEKEKLAPFHRFPNLNSNLPKIARRNISCDIDVCDNQGHFVKFVEVKSVYGLPGKEFNLTINEYKSREICRRNKWEYEIVVYYHIGKQILKRLIITPEMKLIARPSGYWCTFEKTG</sequence>
<organism evidence="1 2">
    <name type="scientific">candidate division WOR-3 bacterium JGI_Cruoil_03_44_89</name>
    <dbReference type="NCBI Taxonomy" id="1973748"/>
    <lineage>
        <taxon>Bacteria</taxon>
        <taxon>Bacteria division WOR-3</taxon>
    </lineage>
</organism>
<dbReference type="EMBL" id="NOZQ01000003">
    <property type="protein sequence ID" value="OYD17566.1"/>
    <property type="molecule type" value="Genomic_DNA"/>
</dbReference>
<evidence type="ECO:0000313" key="2">
    <source>
        <dbReference type="Proteomes" id="UP000215215"/>
    </source>
</evidence>